<evidence type="ECO:0000313" key="9">
    <source>
        <dbReference type="EMBL" id="MDT7015160.1"/>
    </source>
</evidence>
<proteinExistence type="inferred from homology"/>
<evidence type="ECO:0000313" key="10">
    <source>
        <dbReference type="Proteomes" id="UP001254075"/>
    </source>
</evidence>
<dbReference type="AlphaFoldDB" id="A0AAW8W8X7"/>
<dbReference type="InterPro" id="IPR032689">
    <property type="entry name" value="TraG-D_C"/>
</dbReference>
<dbReference type="GO" id="GO:0005886">
    <property type="term" value="C:plasma membrane"/>
    <property type="evidence" value="ECO:0007669"/>
    <property type="project" value="UniProtKB-SubCell"/>
</dbReference>
<protein>
    <submittedName>
        <fullName evidence="9">Type IV secretory system conjugative DNA transfer family protein</fullName>
    </submittedName>
</protein>
<evidence type="ECO:0000259" key="8">
    <source>
        <dbReference type="Pfam" id="PF12696"/>
    </source>
</evidence>
<dbReference type="InterPro" id="IPR003688">
    <property type="entry name" value="TraG/VirD4"/>
</dbReference>
<evidence type="ECO:0000256" key="5">
    <source>
        <dbReference type="ARBA" id="ARBA00022989"/>
    </source>
</evidence>
<gene>
    <name evidence="9" type="ORF">RI532_12275</name>
</gene>
<dbReference type="InterPro" id="IPR051539">
    <property type="entry name" value="T4SS-coupling_protein"/>
</dbReference>
<comment type="similarity">
    <text evidence="2">Belongs to the VirD4/TraG family.</text>
</comment>
<comment type="caution">
    <text evidence="9">The sequence shown here is derived from an EMBL/GenBank/DDBJ whole genome shotgun (WGS) entry which is preliminary data.</text>
</comment>
<evidence type="ECO:0000256" key="4">
    <source>
        <dbReference type="ARBA" id="ARBA00022692"/>
    </source>
</evidence>
<keyword evidence="5 7" id="KW-1133">Transmembrane helix</keyword>
<feature type="transmembrane region" description="Helical" evidence="7">
    <location>
        <begin position="18"/>
        <end position="37"/>
    </location>
</feature>
<keyword evidence="6 7" id="KW-0472">Membrane</keyword>
<keyword evidence="4 7" id="KW-0812">Transmembrane</keyword>
<organism evidence="9 10">
    <name type="scientific">Levilactobacillus namurensis</name>
    <dbReference type="NCBI Taxonomy" id="380393"/>
    <lineage>
        <taxon>Bacteria</taxon>
        <taxon>Bacillati</taxon>
        <taxon>Bacillota</taxon>
        <taxon>Bacilli</taxon>
        <taxon>Lactobacillales</taxon>
        <taxon>Lactobacillaceae</taxon>
        <taxon>Levilactobacillus</taxon>
    </lineage>
</organism>
<name>A0AAW8W8X7_9LACO</name>
<keyword evidence="3" id="KW-1003">Cell membrane</keyword>
<dbReference type="InterPro" id="IPR027417">
    <property type="entry name" value="P-loop_NTPase"/>
</dbReference>
<evidence type="ECO:0000256" key="7">
    <source>
        <dbReference type="SAM" id="Phobius"/>
    </source>
</evidence>
<dbReference type="NCBIfam" id="NF045973">
    <property type="entry name" value="conju_CD1115"/>
    <property type="match status" value="1"/>
</dbReference>
<dbReference type="PANTHER" id="PTHR37937:SF1">
    <property type="entry name" value="CONJUGATIVE TRANSFER: DNA TRANSPORT"/>
    <property type="match status" value="1"/>
</dbReference>
<dbReference type="Gene3D" id="3.40.50.300">
    <property type="entry name" value="P-loop containing nucleotide triphosphate hydrolases"/>
    <property type="match status" value="1"/>
</dbReference>
<dbReference type="SUPFAM" id="SSF52540">
    <property type="entry name" value="P-loop containing nucleoside triphosphate hydrolases"/>
    <property type="match status" value="1"/>
</dbReference>
<dbReference type="Proteomes" id="UP001254075">
    <property type="component" value="Unassembled WGS sequence"/>
</dbReference>
<dbReference type="Pfam" id="PF02534">
    <property type="entry name" value="T4SS-DNA_transf"/>
    <property type="match status" value="1"/>
</dbReference>
<dbReference type="Pfam" id="PF12696">
    <property type="entry name" value="TraG-D_C"/>
    <property type="match status" value="1"/>
</dbReference>
<dbReference type="CDD" id="cd01127">
    <property type="entry name" value="TrwB_TraG_TraD_VirD4"/>
    <property type="match status" value="2"/>
</dbReference>
<dbReference type="PANTHER" id="PTHR37937">
    <property type="entry name" value="CONJUGATIVE TRANSFER: DNA TRANSPORT"/>
    <property type="match status" value="1"/>
</dbReference>
<comment type="subcellular location">
    <subcellularLocation>
        <location evidence="1">Cell membrane</location>
        <topology evidence="1">Multi-pass membrane protein</topology>
    </subcellularLocation>
</comment>
<sequence length="937" mass="105380">MRKNGSGRNRRKMASGPWWAASPFLTWSGLAGLLVVLRIMLNVIVVYGWSLFIWVRSMMLLLLKQQPDFVNFVNLMHWQPLISLTDWHAPLFLGLAPFAIFGWWGYGVTVVVLAIYLNMVRRVIMTTVSFNGKEHGAESFATTHEIKQTYKLIPDRVSSFPGVGGMPVSHVGNLAMMPQTWVMNRAKSKRILGFKTVANLMRKTVIHNFQYSDYPLGKYAIDTATDNSLIVGGTRSGKGQMTVLPLIDILSRAEEQSSMIINDPKQELYGQMYRTLKKRNYHVELLNMSDTSRSMSYNPLSVIISYAQEKNWDDVQNEVERLSTSIYVKGDGQQSGGTEAFFNTSAANLLNSIILALIDLANRHSDDPKSWDRVTLHNAYKMLSDLGSQEITIMTNGRPTGQTTELVEYFDGLRELNAAHPDSEGRQVREMAYTAFAQSKLSGSETAGSIYSTMMEGLKIYQQNDIARLTSLNSFDINQIGFPRILYFNLPHQFRNGRVEVSIYTAEGQLIESKRRNVNSVGAVAYPIKSLLNGKFKIAIKASDAYQRTATQFEVLGKMIHRFRQPKCAEILQASEALFNLNLEYSEQPTAIFMITPPDNPSYNQIVTFFIDQTWNFLNKMAANTQERKTYVRVHNIIDEFANVPKIPNMTTKVSYGLGQNLLFDIFIQSLSQLEIQYTKNEAETIRSNCANTIYILSNEVKTVKEMSEALGQTTIMSTQHKRHSDLIGNTADGYGDGNSTGVDVMSAAEIMRLPRGSSIVLRTTRDTKTGKMIRNNPIYNHGRTKMPYSWTFLKQTLSTDGAADIDYIGAHQGLDLTENGYNFSAEYHALADGSQPTTDAADVVPSATTEANSPASDQQVGTVKLLGKMQDEVSGLSDEELLQFGKQLYNKTQADQDYHDQLDSDDSLDLLQQYSGDKQVDNLREFLTDRWEQLIL</sequence>
<feature type="transmembrane region" description="Helical" evidence="7">
    <location>
        <begin position="91"/>
        <end position="117"/>
    </location>
</feature>
<feature type="transmembrane region" description="Helical" evidence="7">
    <location>
        <begin position="44"/>
        <end position="63"/>
    </location>
</feature>
<feature type="domain" description="TraD/TraG TraM recognition site" evidence="8">
    <location>
        <begin position="633"/>
        <end position="756"/>
    </location>
</feature>
<evidence type="ECO:0000256" key="2">
    <source>
        <dbReference type="ARBA" id="ARBA00008806"/>
    </source>
</evidence>
<accession>A0AAW8W8X7</accession>
<evidence type="ECO:0000256" key="3">
    <source>
        <dbReference type="ARBA" id="ARBA00022475"/>
    </source>
</evidence>
<dbReference type="EMBL" id="JAVLAM010000002">
    <property type="protein sequence ID" value="MDT7015160.1"/>
    <property type="molecule type" value="Genomic_DNA"/>
</dbReference>
<evidence type="ECO:0000256" key="6">
    <source>
        <dbReference type="ARBA" id="ARBA00023136"/>
    </source>
</evidence>
<dbReference type="RefSeq" id="WP_313845598.1">
    <property type="nucleotide sequence ID" value="NZ_JAVLAM010000002.1"/>
</dbReference>
<reference evidence="9" key="1">
    <citation type="submission" date="2023-08" db="EMBL/GenBank/DDBJ databases">
        <authorList>
            <person name="Page C.A."/>
            <person name="Perez-Diaz I.M."/>
        </authorList>
    </citation>
    <scope>NUCLEOTIDE SEQUENCE</scope>
    <source>
        <strain evidence="9">3.8.38</strain>
    </source>
</reference>
<evidence type="ECO:0000256" key="1">
    <source>
        <dbReference type="ARBA" id="ARBA00004651"/>
    </source>
</evidence>